<feature type="region of interest" description="Disordered" evidence="1">
    <location>
        <begin position="431"/>
        <end position="466"/>
    </location>
</feature>
<dbReference type="PANTHER" id="PTHR48050:SF13">
    <property type="entry name" value="STEROL 3-BETA-GLUCOSYLTRANSFERASE UGT80A2"/>
    <property type="match status" value="1"/>
</dbReference>
<reference evidence="3 4" key="1">
    <citation type="submission" date="2021-07" db="EMBL/GenBank/DDBJ databases">
        <title>Whole Genome Sequence of Nocardia Iowensis.</title>
        <authorList>
            <person name="Lamm A."/>
            <person name="Collins-Fairclough A.M."/>
            <person name="Bunk B."/>
            <person name="Sproer C."/>
        </authorList>
    </citation>
    <scope>NUCLEOTIDE SEQUENCE [LARGE SCALE GENOMIC DNA]</scope>
    <source>
        <strain evidence="3 4">NRRL 5646</strain>
    </source>
</reference>
<feature type="compositionally biased region" description="Basic and acidic residues" evidence="1">
    <location>
        <begin position="453"/>
        <end position="466"/>
    </location>
</feature>
<sequence>MTKILAFTSPAKGHLYPVAPVLAELVSRGHDVTVLTLPGSEPALRPFGFTVRELPPVLANSTLDDWSTTSKIAALRAAVRALVARTPDEIQALRGAIIAERPDALLIDITAPGAQILAAASGLPWASWASMLLPLPSRDAPPFGPGLRPRPDRLGRVRDKTVQWFLNGRWNEVLPQLNHMRQYYGLDPLDNTVDYLRQPPLTLNFTAPPFDDVRTDWPDSVQQIGPGLWAPDAESPAWLDEIDRPLALVTCSTEFQDDGRLAQVAMDALADSELYTVVTAGAIDAGAFTVPPNARVEQFLPHHLLLDRAAVVVSHGGMGITQKALAAGVPVCAVPFGRAQSEVARRVVTNEAGSWVPAKRLNVANLRAGIDKAMGCRDGAARVAAGFAAAGGTLRGAELLERHFAGHEIGHATRTGAAPMYTPHTYPTNEVAPEITPGEPDPIVAPPNNSAPSDDRYWTTWQRRDR</sequence>
<evidence type="ECO:0000313" key="3">
    <source>
        <dbReference type="EMBL" id="QXN89908.1"/>
    </source>
</evidence>
<name>A0ABX8RJZ1_NOCIO</name>
<evidence type="ECO:0000256" key="1">
    <source>
        <dbReference type="SAM" id="MobiDB-lite"/>
    </source>
</evidence>
<dbReference type="EMBL" id="CP078145">
    <property type="protein sequence ID" value="QXN89908.1"/>
    <property type="molecule type" value="Genomic_DNA"/>
</dbReference>
<accession>A0ABX8RJZ1</accession>
<gene>
    <name evidence="3" type="ORF">KV110_31300</name>
</gene>
<keyword evidence="4" id="KW-1185">Reference proteome</keyword>
<evidence type="ECO:0000259" key="2">
    <source>
        <dbReference type="Pfam" id="PF06722"/>
    </source>
</evidence>
<evidence type="ECO:0000313" key="4">
    <source>
        <dbReference type="Proteomes" id="UP000694257"/>
    </source>
</evidence>
<dbReference type="CDD" id="cd03784">
    <property type="entry name" value="GT1_Gtf-like"/>
    <property type="match status" value="1"/>
</dbReference>
<dbReference type="InterPro" id="IPR050426">
    <property type="entry name" value="Glycosyltransferase_28"/>
</dbReference>
<dbReference type="Proteomes" id="UP000694257">
    <property type="component" value="Chromosome"/>
</dbReference>
<dbReference type="InterPro" id="IPR010610">
    <property type="entry name" value="EryCIII-like_C"/>
</dbReference>
<feature type="domain" description="Erythromycin biosynthesis protein CIII-like C-terminal" evidence="2">
    <location>
        <begin position="267"/>
        <end position="385"/>
    </location>
</feature>
<dbReference type="InterPro" id="IPR002213">
    <property type="entry name" value="UDP_glucos_trans"/>
</dbReference>
<protein>
    <submittedName>
        <fullName evidence="3">Glycosyltransferase</fullName>
    </submittedName>
</protein>
<dbReference type="Pfam" id="PF06722">
    <property type="entry name" value="EryCIII-like_C"/>
    <property type="match status" value="1"/>
</dbReference>
<proteinExistence type="predicted"/>
<dbReference type="RefSeq" id="WP_218470776.1">
    <property type="nucleotide sequence ID" value="NZ_BAABJN010000006.1"/>
</dbReference>
<organism evidence="3 4">
    <name type="scientific">Nocardia iowensis</name>
    <dbReference type="NCBI Taxonomy" id="204891"/>
    <lineage>
        <taxon>Bacteria</taxon>
        <taxon>Bacillati</taxon>
        <taxon>Actinomycetota</taxon>
        <taxon>Actinomycetes</taxon>
        <taxon>Mycobacteriales</taxon>
        <taxon>Nocardiaceae</taxon>
        <taxon>Nocardia</taxon>
    </lineage>
</organism>
<dbReference type="PANTHER" id="PTHR48050">
    <property type="entry name" value="STEROL 3-BETA-GLUCOSYLTRANSFERASE"/>
    <property type="match status" value="1"/>
</dbReference>